<dbReference type="InterPro" id="IPR053001">
    <property type="entry name" value="MNNG_permease-like"/>
</dbReference>
<name>A0A9W8LW54_9FUNG</name>
<evidence type="ECO:0000313" key="3">
    <source>
        <dbReference type="EMBL" id="KAJ2845987.1"/>
    </source>
</evidence>
<dbReference type="PANTHER" id="PTHR34814:SF2">
    <property type="entry name" value="DUF3533 DOMAIN-CONTAINING PROTEIN"/>
    <property type="match status" value="1"/>
</dbReference>
<feature type="transmembrane region" description="Helical" evidence="1">
    <location>
        <begin position="358"/>
        <end position="378"/>
    </location>
</feature>
<keyword evidence="1" id="KW-0812">Transmembrane</keyword>
<dbReference type="PANTHER" id="PTHR34814">
    <property type="entry name" value="NITROSOGUANIDINE RESISTANCE PROTEIN SNG1"/>
    <property type="match status" value="1"/>
</dbReference>
<dbReference type="InterPro" id="IPR022703">
    <property type="entry name" value="DUF3533"/>
</dbReference>
<keyword evidence="4" id="KW-1185">Reference proteome</keyword>
<dbReference type="Proteomes" id="UP001139887">
    <property type="component" value="Unassembled WGS sequence"/>
</dbReference>
<protein>
    <recommendedName>
        <fullName evidence="2">DUF3533 domain-containing protein</fullName>
    </recommendedName>
</protein>
<keyword evidence="1" id="KW-1133">Transmembrane helix</keyword>
<evidence type="ECO:0000259" key="2">
    <source>
        <dbReference type="Pfam" id="PF12051"/>
    </source>
</evidence>
<feature type="transmembrane region" description="Helical" evidence="1">
    <location>
        <begin position="306"/>
        <end position="326"/>
    </location>
</feature>
<accession>A0A9W8LW54</accession>
<dbReference type="EMBL" id="JANBUW010000653">
    <property type="protein sequence ID" value="KAJ2845987.1"/>
    <property type="molecule type" value="Genomic_DNA"/>
</dbReference>
<feature type="domain" description="DUF3533" evidence="2">
    <location>
        <begin position="41"/>
        <end position="400"/>
    </location>
</feature>
<reference evidence="3" key="1">
    <citation type="submission" date="2022-07" db="EMBL/GenBank/DDBJ databases">
        <title>Phylogenomic reconstructions and comparative analyses of Kickxellomycotina fungi.</title>
        <authorList>
            <person name="Reynolds N.K."/>
            <person name="Stajich J.E."/>
            <person name="Barry K."/>
            <person name="Grigoriev I.V."/>
            <person name="Crous P."/>
            <person name="Smith M.E."/>
        </authorList>
    </citation>
    <scope>NUCLEOTIDE SEQUENCE</scope>
    <source>
        <strain evidence="3">NRRL 1566</strain>
    </source>
</reference>
<organism evidence="3 4">
    <name type="scientific">Coemansia brasiliensis</name>
    <dbReference type="NCBI Taxonomy" id="2650707"/>
    <lineage>
        <taxon>Eukaryota</taxon>
        <taxon>Fungi</taxon>
        <taxon>Fungi incertae sedis</taxon>
        <taxon>Zoopagomycota</taxon>
        <taxon>Kickxellomycotina</taxon>
        <taxon>Kickxellomycetes</taxon>
        <taxon>Kickxellales</taxon>
        <taxon>Kickxellaceae</taxon>
        <taxon>Coemansia</taxon>
    </lineage>
</organism>
<evidence type="ECO:0000256" key="1">
    <source>
        <dbReference type="SAM" id="Phobius"/>
    </source>
</evidence>
<feature type="transmembrane region" description="Helical" evidence="1">
    <location>
        <begin position="333"/>
        <end position="352"/>
    </location>
</feature>
<feature type="transmembrane region" description="Helical" evidence="1">
    <location>
        <begin position="264"/>
        <end position="286"/>
    </location>
</feature>
<feature type="transmembrane region" description="Helical" evidence="1">
    <location>
        <begin position="390"/>
        <end position="409"/>
    </location>
</feature>
<evidence type="ECO:0000313" key="4">
    <source>
        <dbReference type="Proteomes" id="UP001139887"/>
    </source>
</evidence>
<keyword evidence="1" id="KW-0472">Membrane</keyword>
<feature type="transmembrane region" description="Helical" evidence="1">
    <location>
        <begin position="224"/>
        <end position="244"/>
    </location>
</feature>
<proteinExistence type="predicted"/>
<dbReference type="OrthoDB" id="2140105at2759"/>
<dbReference type="Pfam" id="PF12051">
    <property type="entry name" value="DUF3533"/>
    <property type="match status" value="1"/>
</dbReference>
<comment type="caution">
    <text evidence="3">The sequence shown here is derived from an EMBL/GenBank/DDBJ whole genome shotgun (WGS) entry which is preliminary data.</text>
</comment>
<dbReference type="AlphaFoldDB" id="A0A9W8LW54"/>
<feature type="transmembrane region" description="Helical" evidence="1">
    <location>
        <begin position="36"/>
        <end position="59"/>
    </location>
</feature>
<sequence>MLGIFSWRRLPGKDDHRKSFTDPSLRTEVRNRFWDYIELAVISTVMIWSGLSLFFGGVYRRSVLANNINVYVVDLDGGSVGANVTQMVLDIEATPSTPVWLQRHDLHSVNEVKSWILANGWGALVINPGASARLEGALYNGTDYNAADAMTLVESSGRQIVAEMLFVSSALSTAVETVMHNYALAQLDAYHDNPLPQANRAALIDPISYTSVDVAPAGFTISPIMSTFGYLVILLSTIGVLIMWKMTSFPFFTRVRYRDLVIMWPVLLLGLALILSFYQALAFLAFRGPNYNAMALKYTAATFFKFWFTGTAVAFSLGLWLFNWFLHLTPHIIALPSICTVIPNVVSTISTFELAPTFYRIFYALPFYNGSSIILYIVTGAHSTAGRNVGILIAEIAAMTILLSISIWIRQVCALRGISDAHGWFHGSRYFHSHIPYYKSVPCSDAEQPIESESSSCVAQTGNKASGTTLHAAHVTRSGAIEIEDYDEDSVSLTTGNLGV</sequence>
<dbReference type="GO" id="GO:0016020">
    <property type="term" value="C:membrane"/>
    <property type="evidence" value="ECO:0007669"/>
    <property type="project" value="TreeGrafter"/>
</dbReference>
<gene>
    <name evidence="3" type="ORF">IWW36_004560</name>
</gene>